<dbReference type="RefSeq" id="WP_085869957.1">
    <property type="nucleotide sequence ID" value="NZ_FWFQ01000039.1"/>
</dbReference>
<feature type="transmembrane region" description="Helical" evidence="1">
    <location>
        <begin position="263"/>
        <end position="280"/>
    </location>
</feature>
<keyword evidence="1" id="KW-0812">Transmembrane</keyword>
<keyword evidence="4" id="KW-1185">Reference proteome</keyword>
<feature type="transmembrane region" description="Helical" evidence="1">
    <location>
        <begin position="178"/>
        <end position="196"/>
    </location>
</feature>
<dbReference type="InterPro" id="IPR000620">
    <property type="entry name" value="EamA_dom"/>
</dbReference>
<feature type="transmembrane region" description="Helical" evidence="1">
    <location>
        <begin position="148"/>
        <end position="166"/>
    </location>
</feature>
<dbReference type="EMBL" id="FWFQ01000039">
    <property type="protein sequence ID" value="SLN65839.1"/>
    <property type="molecule type" value="Genomic_DNA"/>
</dbReference>
<feature type="transmembrane region" description="Helical" evidence="1">
    <location>
        <begin position="208"/>
        <end position="228"/>
    </location>
</feature>
<feature type="transmembrane region" description="Helical" evidence="1">
    <location>
        <begin position="124"/>
        <end position="142"/>
    </location>
</feature>
<keyword evidence="1" id="KW-0472">Membrane</keyword>
<feature type="transmembrane region" description="Helical" evidence="1">
    <location>
        <begin position="100"/>
        <end position="117"/>
    </location>
</feature>
<dbReference type="InterPro" id="IPR037185">
    <property type="entry name" value="EmrE-like"/>
</dbReference>
<evidence type="ECO:0000313" key="3">
    <source>
        <dbReference type="EMBL" id="SLN65839.1"/>
    </source>
</evidence>
<gene>
    <name evidence="3" type="ORF">PSA7680_03474</name>
</gene>
<proteinExistence type="predicted"/>
<feature type="domain" description="EamA" evidence="2">
    <location>
        <begin position="6"/>
        <end position="139"/>
    </location>
</feature>
<feature type="transmembrane region" description="Helical" evidence="1">
    <location>
        <begin position="34"/>
        <end position="55"/>
    </location>
</feature>
<keyword evidence="1" id="KW-1133">Transmembrane helix</keyword>
<dbReference type="Pfam" id="PF00892">
    <property type="entry name" value="EamA"/>
    <property type="match status" value="1"/>
</dbReference>
<feature type="transmembrane region" description="Helical" evidence="1">
    <location>
        <begin position="76"/>
        <end position="94"/>
    </location>
</feature>
<dbReference type="SUPFAM" id="SSF103481">
    <property type="entry name" value="Multidrug resistance efflux transporter EmrE"/>
    <property type="match status" value="2"/>
</dbReference>
<accession>A0A1Y5TMR3</accession>
<evidence type="ECO:0000259" key="2">
    <source>
        <dbReference type="Pfam" id="PF00892"/>
    </source>
</evidence>
<dbReference type="Proteomes" id="UP000193409">
    <property type="component" value="Unassembled WGS sequence"/>
</dbReference>
<dbReference type="OrthoDB" id="7165334at2"/>
<feature type="transmembrane region" description="Helical" evidence="1">
    <location>
        <begin position="240"/>
        <end position="257"/>
    </location>
</feature>
<dbReference type="AlphaFoldDB" id="A0A1Y5TMR3"/>
<evidence type="ECO:0000256" key="1">
    <source>
        <dbReference type="SAM" id="Phobius"/>
    </source>
</evidence>
<dbReference type="GO" id="GO:0016020">
    <property type="term" value="C:membrane"/>
    <property type="evidence" value="ECO:0007669"/>
    <property type="project" value="InterPro"/>
</dbReference>
<sequence>MKDNTRGALLMIGSMTGFTLNDACMKSLSVEIPLFQAIFLRGIATTLAILLLARLTGRLSFSLPRRDRRVILLRTLVEIGAAYFFISALFNMPIANATAILQTLPLTVTLAGAVFLGEAVGWRRLSAIFIGFLGVVLIVRPGTEGFNIYSIYALIAVALVTARDLLARALSPEVPSLTVAAAAAFGVMLLGAGGTVGADWVPMEARHWGLIGGSVLFVVAGYVFSVAVMRVGDIGFVAPFRYTSLLIALIVGVLVFGEWPAPLTLFGAAIVVGMGIWVLYREQVVQRAGRAG</sequence>
<dbReference type="PANTHER" id="PTHR22911">
    <property type="entry name" value="ACYL-MALONYL CONDENSING ENZYME-RELATED"/>
    <property type="match status" value="1"/>
</dbReference>
<dbReference type="PANTHER" id="PTHR22911:SF103">
    <property type="entry name" value="BLR2811 PROTEIN"/>
    <property type="match status" value="1"/>
</dbReference>
<organism evidence="3 4">
    <name type="scientific">Pseudoruegeria aquimaris</name>
    <dbReference type="NCBI Taxonomy" id="393663"/>
    <lineage>
        <taxon>Bacteria</taxon>
        <taxon>Pseudomonadati</taxon>
        <taxon>Pseudomonadota</taxon>
        <taxon>Alphaproteobacteria</taxon>
        <taxon>Rhodobacterales</taxon>
        <taxon>Roseobacteraceae</taxon>
        <taxon>Pseudoruegeria</taxon>
    </lineage>
</organism>
<protein>
    <submittedName>
        <fullName evidence="3">EamA-like transporter family protein</fullName>
    </submittedName>
</protein>
<evidence type="ECO:0000313" key="4">
    <source>
        <dbReference type="Proteomes" id="UP000193409"/>
    </source>
</evidence>
<name>A0A1Y5TMR3_9RHOB</name>
<reference evidence="3 4" key="1">
    <citation type="submission" date="2017-03" db="EMBL/GenBank/DDBJ databases">
        <authorList>
            <person name="Afonso C.L."/>
            <person name="Miller P.J."/>
            <person name="Scott M.A."/>
            <person name="Spackman E."/>
            <person name="Goraichik I."/>
            <person name="Dimitrov K.M."/>
            <person name="Suarez D.L."/>
            <person name="Swayne D.E."/>
        </authorList>
    </citation>
    <scope>NUCLEOTIDE SEQUENCE [LARGE SCALE GENOMIC DNA]</scope>
    <source>
        <strain evidence="3 4">CECT 7680</strain>
    </source>
</reference>